<gene>
    <name evidence="10" type="ORF">CUNI_LOCUS10969</name>
</gene>
<evidence type="ECO:0000256" key="7">
    <source>
        <dbReference type="ARBA" id="ARBA00023224"/>
    </source>
</evidence>
<protein>
    <recommendedName>
        <fullName evidence="9">G-protein coupled receptors family 1 profile domain-containing protein</fullName>
    </recommendedName>
</protein>
<evidence type="ECO:0000256" key="3">
    <source>
        <dbReference type="ARBA" id="ARBA00022989"/>
    </source>
</evidence>
<dbReference type="PANTHER" id="PTHR24243">
    <property type="entry name" value="G-PROTEIN COUPLED RECEPTOR"/>
    <property type="match status" value="1"/>
</dbReference>
<dbReference type="PRINTS" id="PR00237">
    <property type="entry name" value="GPCRRHODOPSN"/>
</dbReference>
<evidence type="ECO:0000259" key="9">
    <source>
        <dbReference type="PROSITE" id="PS50262"/>
    </source>
</evidence>
<feature type="transmembrane region" description="Helical" evidence="8">
    <location>
        <begin position="155"/>
        <end position="175"/>
    </location>
</feature>
<evidence type="ECO:0000313" key="10">
    <source>
        <dbReference type="EMBL" id="CAG5125411.1"/>
    </source>
</evidence>
<accession>A0A8S3ZEK8</accession>
<dbReference type="OrthoDB" id="6055344at2759"/>
<evidence type="ECO:0000313" key="11">
    <source>
        <dbReference type="Proteomes" id="UP000678393"/>
    </source>
</evidence>
<evidence type="ECO:0000256" key="8">
    <source>
        <dbReference type="SAM" id="Phobius"/>
    </source>
</evidence>
<dbReference type="InterPro" id="IPR000276">
    <property type="entry name" value="GPCR_Rhodpsn"/>
</dbReference>
<dbReference type="InterPro" id="IPR017452">
    <property type="entry name" value="GPCR_Rhodpsn_7TM"/>
</dbReference>
<name>A0A8S3ZEK8_9EUPU</name>
<keyword evidence="11" id="KW-1185">Reference proteome</keyword>
<keyword evidence="6" id="KW-0675">Receptor</keyword>
<dbReference type="SUPFAM" id="SSF81321">
    <property type="entry name" value="Family A G protein-coupled receptor-like"/>
    <property type="match status" value="1"/>
</dbReference>
<feature type="transmembrane region" description="Helical" evidence="8">
    <location>
        <begin position="28"/>
        <end position="55"/>
    </location>
</feature>
<keyword evidence="2 8" id="KW-0812">Transmembrane</keyword>
<organism evidence="10 11">
    <name type="scientific">Candidula unifasciata</name>
    <dbReference type="NCBI Taxonomy" id="100452"/>
    <lineage>
        <taxon>Eukaryota</taxon>
        <taxon>Metazoa</taxon>
        <taxon>Spiralia</taxon>
        <taxon>Lophotrochozoa</taxon>
        <taxon>Mollusca</taxon>
        <taxon>Gastropoda</taxon>
        <taxon>Heterobranchia</taxon>
        <taxon>Euthyneura</taxon>
        <taxon>Panpulmonata</taxon>
        <taxon>Eupulmonata</taxon>
        <taxon>Stylommatophora</taxon>
        <taxon>Helicina</taxon>
        <taxon>Helicoidea</taxon>
        <taxon>Geomitridae</taxon>
        <taxon>Candidula</taxon>
    </lineage>
</organism>
<dbReference type="PROSITE" id="PS50262">
    <property type="entry name" value="G_PROTEIN_RECEP_F1_2"/>
    <property type="match status" value="1"/>
</dbReference>
<feature type="domain" description="G-protein coupled receptors family 1 profile" evidence="9">
    <location>
        <begin position="48"/>
        <end position="323"/>
    </location>
</feature>
<comment type="subcellular location">
    <subcellularLocation>
        <location evidence="1">Membrane</location>
        <topology evidence="1">Multi-pass membrane protein</topology>
    </subcellularLocation>
</comment>
<dbReference type="Proteomes" id="UP000678393">
    <property type="component" value="Unassembled WGS sequence"/>
</dbReference>
<dbReference type="GO" id="GO:0016020">
    <property type="term" value="C:membrane"/>
    <property type="evidence" value="ECO:0007669"/>
    <property type="project" value="UniProtKB-SubCell"/>
</dbReference>
<feature type="transmembrane region" description="Helical" evidence="8">
    <location>
        <begin position="214"/>
        <end position="239"/>
    </location>
</feature>
<reference evidence="10" key="1">
    <citation type="submission" date="2021-04" db="EMBL/GenBank/DDBJ databases">
        <authorList>
            <consortium name="Molecular Ecology Group"/>
        </authorList>
    </citation>
    <scope>NUCLEOTIDE SEQUENCE</scope>
</reference>
<keyword evidence="4" id="KW-0297">G-protein coupled receptor</keyword>
<dbReference type="Gene3D" id="1.20.1070.10">
    <property type="entry name" value="Rhodopsin 7-helix transmembrane proteins"/>
    <property type="match status" value="1"/>
</dbReference>
<dbReference type="PANTHER" id="PTHR24243:SF208">
    <property type="entry name" value="PYROKININ-1 RECEPTOR"/>
    <property type="match status" value="1"/>
</dbReference>
<evidence type="ECO:0000256" key="2">
    <source>
        <dbReference type="ARBA" id="ARBA00022692"/>
    </source>
</evidence>
<proteinExistence type="predicted"/>
<evidence type="ECO:0000256" key="1">
    <source>
        <dbReference type="ARBA" id="ARBA00004141"/>
    </source>
</evidence>
<keyword evidence="7" id="KW-0807">Transducer</keyword>
<feature type="transmembrane region" description="Helical" evidence="8">
    <location>
        <begin position="67"/>
        <end position="91"/>
    </location>
</feature>
<evidence type="ECO:0000256" key="4">
    <source>
        <dbReference type="ARBA" id="ARBA00023040"/>
    </source>
</evidence>
<dbReference type="GO" id="GO:0004930">
    <property type="term" value="F:G protein-coupled receptor activity"/>
    <property type="evidence" value="ECO:0007669"/>
    <property type="project" value="UniProtKB-KW"/>
</dbReference>
<feature type="transmembrane region" description="Helical" evidence="8">
    <location>
        <begin position="300"/>
        <end position="324"/>
    </location>
</feature>
<comment type="caution">
    <text evidence="10">The sequence shown here is derived from an EMBL/GenBank/DDBJ whole genome shotgun (WGS) entry which is preliminary data.</text>
</comment>
<keyword evidence="5 8" id="KW-0472">Membrane</keyword>
<sequence length="337" mass="37616">MPATTTVFLSLTVEISSAKFLTEELTWAIFRIFRFVIIPCISVLGILGNVTSIVILTRQGFRKCSNILLLSLAVSDVLLLIGANNVPYFIYTFIYLGGFSGSIFSICFILYLIFDCAYIVGMLSATLIPVLITGERMLSILCPLTAHLFLTPRRTAVVVSYVFFVSAAYCLYHEMLCQQLQNDVLQNKTVGISLHADMFTNHIGSELYQKITRIANFVTGIISISLVTAGCVVIGLKVVHITKRRHLMISHRATATTKHGMTKTTRTLMKICLLYTVCYGWAFSLIYALEVTLLEEGLHIMSVMFCVQDMLLCLNCVGDFLIYLNSTKSFRQTKIVG</sequence>
<evidence type="ECO:0000256" key="5">
    <source>
        <dbReference type="ARBA" id="ARBA00023136"/>
    </source>
</evidence>
<evidence type="ECO:0000256" key="6">
    <source>
        <dbReference type="ARBA" id="ARBA00023170"/>
    </source>
</evidence>
<keyword evidence="3 8" id="KW-1133">Transmembrane helix</keyword>
<dbReference type="EMBL" id="CAJHNH020002053">
    <property type="protein sequence ID" value="CAG5125411.1"/>
    <property type="molecule type" value="Genomic_DNA"/>
</dbReference>
<dbReference type="AlphaFoldDB" id="A0A8S3ZEK8"/>
<dbReference type="Pfam" id="PF00001">
    <property type="entry name" value="7tm_1"/>
    <property type="match status" value="1"/>
</dbReference>
<feature type="transmembrane region" description="Helical" evidence="8">
    <location>
        <begin position="268"/>
        <end position="288"/>
    </location>
</feature>